<accession>A0A3Q2L909</accession>
<dbReference type="PaxDb" id="9796-ENSECAP00000035759"/>
<keyword evidence="3" id="KW-1185">Reference proteome</keyword>
<dbReference type="Ensembl" id="ENSECAT00000048992.2">
    <property type="protein sequence ID" value="ENSECAP00000035759.2"/>
    <property type="gene ID" value="ENSECAG00000030455.2"/>
</dbReference>
<dbReference type="Proteomes" id="UP000002281">
    <property type="component" value="Chromosome X"/>
</dbReference>
<keyword evidence="1" id="KW-0732">Signal</keyword>
<dbReference type="InParanoid" id="A0A3Q2L909"/>
<feature type="chain" id="PRO_5040217211" evidence="1">
    <location>
        <begin position="20"/>
        <end position="99"/>
    </location>
</feature>
<proteinExistence type="predicted"/>
<sequence>LMLLLLLLLLLLLPGSEWGLASVQKASFATDAPTRDRAFPPPPLCISCRISCPAPWGRGETRDSAFAKSCGKCHRFDKYLVLEIYNFKKGSSDKLAKKS</sequence>
<reference evidence="2 3" key="1">
    <citation type="journal article" date="2009" name="Science">
        <title>Genome sequence, comparative analysis, and population genetics of the domestic horse.</title>
        <authorList>
            <consortium name="Broad Institute Genome Sequencing Platform"/>
            <consortium name="Broad Institute Whole Genome Assembly Team"/>
            <person name="Wade C.M."/>
            <person name="Giulotto E."/>
            <person name="Sigurdsson S."/>
            <person name="Zoli M."/>
            <person name="Gnerre S."/>
            <person name="Imsland F."/>
            <person name="Lear T.L."/>
            <person name="Adelson D.L."/>
            <person name="Bailey E."/>
            <person name="Bellone R.R."/>
            <person name="Bloecker H."/>
            <person name="Distl O."/>
            <person name="Edgar R.C."/>
            <person name="Garber M."/>
            <person name="Leeb T."/>
            <person name="Mauceli E."/>
            <person name="MacLeod J.N."/>
            <person name="Penedo M.C.T."/>
            <person name="Raison J.M."/>
            <person name="Sharpe T."/>
            <person name="Vogel J."/>
            <person name="Andersson L."/>
            <person name="Antczak D.F."/>
            <person name="Biagi T."/>
            <person name="Binns M.M."/>
            <person name="Chowdhary B.P."/>
            <person name="Coleman S.J."/>
            <person name="Della Valle G."/>
            <person name="Fryc S."/>
            <person name="Guerin G."/>
            <person name="Hasegawa T."/>
            <person name="Hill E.W."/>
            <person name="Jurka J."/>
            <person name="Kiialainen A."/>
            <person name="Lindgren G."/>
            <person name="Liu J."/>
            <person name="Magnani E."/>
            <person name="Mickelson J.R."/>
            <person name="Murray J."/>
            <person name="Nergadze S.G."/>
            <person name="Onofrio R."/>
            <person name="Pedroni S."/>
            <person name="Piras M.F."/>
            <person name="Raudsepp T."/>
            <person name="Rocchi M."/>
            <person name="Roeed K.H."/>
            <person name="Ryder O.A."/>
            <person name="Searle S."/>
            <person name="Skow L."/>
            <person name="Swinburne J.E."/>
            <person name="Syvaenen A.C."/>
            <person name="Tozaki T."/>
            <person name="Valberg S.J."/>
            <person name="Vaudin M."/>
            <person name="White J.R."/>
            <person name="Zody M.C."/>
            <person name="Lander E.S."/>
            <person name="Lindblad-Toh K."/>
        </authorList>
    </citation>
    <scope>NUCLEOTIDE SEQUENCE [LARGE SCALE GENOMIC DNA]</scope>
    <source>
        <strain evidence="2 3">Thoroughbred</strain>
    </source>
</reference>
<dbReference type="GeneTree" id="ENSGT01090000263378"/>
<evidence type="ECO:0000313" key="2">
    <source>
        <dbReference type="Ensembl" id="ENSECAP00000035759.2"/>
    </source>
</evidence>
<evidence type="ECO:0000313" key="3">
    <source>
        <dbReference type="Proteomes" id="UP000002281"/>
    </source>
</evidence>
<protein>
    <submittedName>
        <fullName evidence="2">Uncharacterized protein</fullName>
    </submittedName>
</protein>
<feature type="signal peptide" evidence="1">
    <location>
        <begin position="1"/>
        <end position="19"/>
    </location>
</feature>
<dbReference type="AlphaFoldDB" id="A0A3Q2L909"/>
<reference evidence="2" key="2">
    <citation type="submission" date="2025-08" db="UniProtKB">
        <authorList>
            <consortium name="Ensembl"/>
        </authorList>
    </citation>
    <scope>IDENTIFICATION</scope>
    <source>
        <strain evidence="2">Thoroughbred</strain>
    </source>
</reference>
<organism evidence="2 3">
    <name type="scientific">Equus caballus</name>
    <name type="common">Horse</name>
    <dbReference type="NCBI Taxonomy" id="9796"/>
    <lineage>
        <taxon>Eukaryota</taxon>
        <taxon>Metazoa</taxon>
        <taxon>Chordata</taxon>
        <taxon>Craniata</taxon>
        <taxon>Vertebrata</taxon>
        <taxon>Euteleostomi</taxon>
        <taxon>Mammalia</taxon>
        <taxon>Eutheria</taxon>
        <taxon>Laurasiatheria</taxon>
        <taxon>Perissodactyla</taxon>
        <taxon>Equidae</taxon>
        <taxon>Equus</taxon>
    </lineage>
</organism>
<dbReference type="Bgee" id="ENSECAG00000030455">
    <property type="expression patterns" value="Expressed in chorionic villus and 21 other cell types or tissues"/>
</dbReference>
<name>A0A3Q2L909_HORSE</name>
<reference evidence="2" key="3">
    <citation type="submission" date="2025-09" db="UniProtKB">
        <authorList>
            <consortium name="Ensembl"/>
        </authorList>
    </citation>
    <scope>IDENTIFICATION</scope>
    <source>
        <strain evidence="2">Thoroughbred</strain>
    </source>
</reference>
<evidence type="ECO:0000256" key="1">
    <source>
        <dbReference type="SAM" id="SignalP"/>
    </source>
</evidence>